<feature type="coiled-coil region" evidence="1">
    <location>
        <begin position="45"/>
        <end position="79"/>
    </location>
</feature>
<feature type="coiled-coil region" evidence="1">
    <location>
        <begin position="119"/>
        <end position="146"/>
    </location>
</feature>
<dbReference type="AlphaFoldDB" id="A0AAW0RHM6"/>
<dbReference type="EMBL" id="JAAHCF010000960">
    <property type="protein sequence ID" value="KAK8141493.1"/>
    <property type="molecule type" value="Genomic_DNA"/>
</dbReference>
<feature type="region of interest" description="Disordered" evidence="2">
    <location>
        <begin position="168"/>
        <end position="190"/>
    </location>
</feature>
<feature type="non-terminal residue" evidence="3">
    <location>
        <position position="1"/>
    </location>
</feature>
<accession>A0AAW0RHM6</accession>
<proteinExistence type="predicted"/>
<name>A0AAW0RHM6_9HYPO</name>
<evidence type="ECO:0000313" key="4">
    <source>
        <dbReference type="Proteomes" id="UP001397290"/>
    </source>
</evidence>
<keyword evidence="4" id="KW-1185">Reference proteome</keyword>
<sequence>IPSAKIFYIGWLTKEAHLKRASSIVVEFIEPEMANAIIYAGMSELNRLEEMERNKRLAIRQLEEEKVRLRSSIDGLSITVRELTEDEQAKVDSIASLKAQHQSTNNKLVEKEMGLRQSIDFLEVRRERLEVDIKAATEEKDVLSQEPLADKQIVNSMRGGSQDIDELRQATERRQPLENVPSTPDEGRAEEDEAVGLEYMTRSAFDSEEEHLAPTEDIPLPLFSRALPAACDRPLEAPMGNQTEEAIEDRSAVPEDGEKVRVAFKILEKGEWIVDRGVVADAEDPSEVQRLSIKYQRRDMGLFSSKNRVLACFDRVRSNGTDAETQDFVKSMTADVAKQAAPQPNNTYPGLLASKNLFTKCPINKYVQD</sequence>
<organism evidence="3 4">
    <name type="scientific">Beauveria asiatica</name>
    <dbReference type="NCBI Taxonomy" id="1069075"/>
    <lineage>
        <taxon>Eukaryota</taxon>
        <taxon>Fungi</taxon>
        <taxon>Dikarya</taxon>
        <taxon>Ascomycota</taxon>
        <taxon>Pezizomycotina</taxon>
        <taxon>Sordariomycetes</taxon>
        <taxon>Hypocreomycetidae</taxon>
        <taxon>Hypocreales</taxon>
        <taxon>Cordycipitaceae</taxon>
        <taxon>Beauveria</taxon>
    </lineage>
</organism>
<keyword evidence="1" id="KW-0175">Coiled coil</keyword>
<evidence type="ECO:0000256" key="2">
    <source>
        <dbReference type="SAM" id="MobiDB-lite"/>
    </source>
</evidence>
<protein>
    <submittedName>
        <fullName evidence="3">Uncharacterized protein</fullName>
    </submittedName>
</protein>
<evidence type="ECO:0000256" key="1">
    <source>
        <dbReference type="SAM" id="Coils"/>
    </source>
</evidence>
<gene>
    <name evidence="3" type="ORF">G3M48_010441</name>
</gene>
<evidence type="ECO:0000313" key="3">
    <source>
        <dbReference type="EMBL" id="KAK8141493.1"/>
    </source>
</evidence>
<reference evidence="3 4" key="1">
    <citation type="submission" date="2020-02" db="EMBL/GenBank/DDBJ databases">
        <title>Comparative genomics of the hypocrealean fungal genus Beauvera.</title>
        <authorList>
            <person name="Showalter D.N."/>
            <person name="Bushley K.E."/>
            <person name="Rehner S.A."/>
        </authorList>
    </citation>
    <scope>NUCLEOTIDE SEQUENCE [LARGE SCALE GENOMIC DNA]</scope>
    <source>
        <strain evidence="3 4">ARSEF4384</strain>
    </source>
</reference>
<comment type="caution">
    <text evidence="3">The sequence shown here is derived from an EMBL/GenBank/DDBJ whole genome shotgun (WGS) entry which is preliminary data.</text>
</comment>
<dbReference type="Proteomes" id="UP001397290">
    <property type="component" value="Unassembled WGS sequence"/>
</dbReference>